<reference evidence="2 3" key="1">
    <citation type="submission" date="2023-03" db="EMBL/GenBank/DDBJ databases">
        <title>NovoSphingobium album sp. nov. isolated from polycyclic aromatic hydrocarbons- and heavy-metal polluted soil.</title>
        <authorList>
            <person name="Liu Z."/>
            <person name="Wang K."/>
        </authorList>
    </citation>
    <scope>NUCLEOTIDE SEQUENCE [LARGE SCALE GENOMIC DNA]</scope>
    <source>
        <strain evidence="2 3">H3SJ31-1</strain>
    </source>
</reference>
<dbReference type="Gene3D" id="1.20.1600.10">
    <property type="entry name" value="Outer membrane efflux proteins (OEP)"/>
    <property type="match status" value="1"/>
</dbReference>
<name>A0ABT5WSX9_9SPHN</name>
<dbReference type="Proteomes" id="UP001216253">
    <property type="component" value="Unassembled WGS sequence"/>
</dbReference>
<organism evidence="2 3">
    <name type="scientific">Novosphingobium album</name>
    <name type="common">ex Liu et al. 2023</name>
    <dbReference type="NCBI Taxonomy" id="3031130"/>
    <lineage>
        <taxon>Bacteria</taxon>
        <taxon>Pseudomonadati</taxon>
        <taxon>Pseudomonadota</taxon>
        <taxon>Alphaproteobacteria</taxon>
        <taxon>Sphingomonadales</taxon>
        <taxon>Sphingomonadaceae</taxon>
        <taxon>Novosphingobium</taxon>
    </lineage>
</organism>
<evidence type="ECO:0000313" key="2">
    <source>
        <dbReference type="EMBL" id="MDE8653132.1"/>
    </source>
</evidence>
<dbReference type="InterPro" id="IPR010131">
    <property type="entry name" value="MdtP/NodT-like"/>
</dbReference>
<dbReference type="PANTHER" id="PTHR30203">
    <property type="entry name" value="OUTER MEMBRANE CATION EFFLUX PROTEIN"/>
    <property type="match status" value="1"/>
</dbReference>
<dbReference type="RefSeq" id="WP_275229236.1">
    <property type="nucleotide sequence ID" value="NZ_JARESE010000050.1"/>
</dbReference>
<feature type="chain" id="PRO_5046390257" evidence="1">
    <location>
        <begin position="20"/>
        <end position="411"/>
    </location>
</feature>
<dbReference type="PANTHER" id="PTHR30203:SF24">
    <property type="entry name" value="BLR4935 PROTEIN"/>
    <property type="match status" value="1"/>
</dbReference>
<comment type="caution">
    <text evidence="2">The sequence shown here is derived from an EMBL/GenBank/DDBJ whole genome shotgun (WGS) entry which is preliminary data.</text>
</comment>
<dbReference type="SUPFAM" id="SSF56954">
    <property type="entry name" value="Outer membrane efflux proteins (OEP)"/>
    <property type="match status" value="1"/>
</dbReference>
<sequence length="411" mass="43850">MRKAILLAAAALTLPAALRAEPGLPDPAAVIAALDAHPSVQAAQARTGAARAEARALARGSHEITLSGSYVNRAVDREGHYDEYDAQLLRAVRLPGKARLDREIGAFGVAAAENRAEDVRHQTAVLLSESWWDWLGAAQEARVDRQAVENYAKLLDAVRRRVALRDAAQLEADQTEALLGSARLAAEQSQGREALARARLAAQFPTLPLPASPEPVPQPSLPEAGLAALGQLVIARSHEIAAADAQASRTDAAARRARADRVADPSLGVRLFSEREGAERGAGVLFSIPLGGGHRQALADQAEAEASAARADVTATHYAVTEMAEGDMALARYSFAAWQRAREGLDAQIAALTKLRLGHKAGEIDLADELLGERQVHDAFRAEAQARTEAMRALTRLRIDSHEIWIGEEAG</sequence>
<dbReference type="EMBL" id="JARESE010000050">
    <property type="protein sequence ID" value="MDE8653132.1"/>
    <property type="molecule type" value="Genomic_DNA"/>
</dbReference>
<proteinExistence type="predicted"/>
<keyword evidence="3" id="KW-1185">Reference proteome</keyword>
<gene>
    <name evidence="2" type="ORF">PYV00_15600</name>
</gene>
<keyword evidence="1" id="KW-0732">Signal</keyword>
<protein>
    <submittedName>
        <fullName evidence="2">TolC family protein</fullName>
    </submittedName>
</protein>
<evidence type="ECO:0000256" key="1">
    <source>
        <dbReference type="SAM" id="SignalP"/>
    </source>
</evidence>
<accession>A0ABT5WSX9</accession>
<evidence type="ECO:0000313" key="3">
    <source>
        <dbReference type="Proteomes" id="UP001216253"/>
    </source>
</evidence>
<feature type="signal peptide" evidence="1">
    <location>
        <begin position="1"/>
        <end position="19"/>
    </location>
</feature>